<evidence type="ECO:0000313" key="7">
    <source>
        <dbReference type="EMBL" id="GMH03965.1"/>
    </source>
</evidence>
<dbReference type="InterPro" id="IPR045218">
    <property type="entry name" value="DA1-like"/>
</dbReference>
<dbReference type="GO" id="GO:0043130">
    <property type="term" value="F:ubiquitin binding"/>
    <property type="evidence" value="ECO:0007669"/>
    <property type="project" value="TreeGrafter"/>
</dbReference>
<name>A0AAD3S468_NEPGR</name>
<protein>
    <recommendedName>
        <fullName evidence="6">Protein DA1-like domain-containing protein</fullName>
    </recommendedName>
</protein>
<dbReference type="Pfam" id="PF12315">
    <property type="entry name" value="DA1-like"/>
    <property type="match status" value="1"/>
</dbReference>
<dbReference type="AlphaFoldDB" id="A0AAD3S468"/>
<dbReference type="Pfam" id="PF00083">
    <property type="entry name" value="Sugar_tr"/>
    <property type="match status" value="1"/>
</dbReference>
<accession>A0AAD3S468</accession>
<keyword evidence="8" id="KW-1185">Reference proteome</keyword>
<dbReference type="InterPro" id="IPR036259">
    <property type="entry name" value="MFS_trans_sf"/>
</dbReference>
<dbReference type="Gene3D" id="1.20.1250.20">
    <property type="entry name" value="MFS general substrate transporter like domains"/>
    <property type="match status" value="1"/>
</dbReference>
<keyword evidence="3 5" id="KW-1133">Transmembrane helix</keyword>
<evidence type="ECO:0000256" key="2">
    <source>
        <dbReference type="ARBA" id="ARBA00022692"/>
    </source>
</evidence>
<dbReference type="GO" id="GO:0022857">
    <property type="term" value="F:transmembrane transporter activity"/>
    <property type="evidence" value="ECO:0007669"/>
    <property type="project" value="InterPro"/>
</dbReference>
<feature type="domain" description="Protein DA1-like" evidence="6">
    <location>
        <begin position="12"/>
        <end position="111"/>
    </location>
</feature>
<feature type="transmembrane region" description="Helical" evidence="5">
    <location>
        <begin position="165"/>
        <end position="187"/>
    </location>
</feature>
<dbReference type="Proteomes" id="UP001279734">
    <property type="component" value="Unassembled WGS sequence"/>
</dbReference>
<keyword evidence="4 5" id="KW-0472">Membrane</keyword>
<feature type="transmembrane region" description="Helical" evidence="5">
    <location>
        <begin position="193"/>
        <end position="214"/>
    </location>
</feature>
<dbReference type="InterPro" id="IPR005828">
    <property type="entry name" value="MFS_sugar_transport-like"/>
</dbReference>
<dbReference type="GO" id="GO:0016020">
    <property type="term" value="C:membrane"/>
    <property type="evidence" value="ECO:0007669"/>
    <property type="project" value="UniProtKB-SubCell"/>
</dbReference>
<sequence>MKIDQQTPRLHILFGLPRLLVESSLAHMMMHAWRHLNGYPNLSPEVKEGICQVLAHMWLDSELIAGSGSSCVTSLPSSSSTLLPSSSLGSLTDGSTAYGDGFRQGTDVARQEIVFATAIKSLMVIGPHAHVTETMISNYEVTPCKQTTPLQGISAWTSTNYQRDCINVACITAQIMIRAGVSVAYILGIVLTWRTLALTGLVPCALLLLGLFFIPESPRWLAKKGVQKKFEAALQKLCRKDADITFEAVEIENSIEELQLLPKTGMLDLFQKDTGAQSLKELD</sequence>
<evidence type="ECO:0000256" key="1">
    <source>
        <dbReference type="ARBA" id="ARBA00004370"/>
    </source>
</evidence>
<evidence type="ECO:0000256" key="5">
    <source>
        <dbReference type="SAM" id="Phobius"/>
    </source>
</evidence>
<organism evidence="7 8">
    <name type="scientific">Nepenthes gracilis</name>
    <name type="common">Slender pitcher plant</name>
    <dbReference type="NCBI Taxonomy" id="150966"/>
    <lineage>
        <taxon>Eukaryota</taxon>
        <taxon>Viridiplantae</taxon>
        <taxon>Streptophyta</taxon>
        <taxon>Embryophyta</taxon>
        <taxon>Tracheophyta</taxon>
        <taxon>Spermatophyta</taxon>
        <taxon>Magnoliopsida</taxon>
        <taxon>eudicotyledons</taxon>
        <taxon>Gunneridae</taxon>
        <taxon>Pentapetalae</taxon>
        <taxon>Caryophyllales</taxon>
        <taxon>Nepenthaceae</taxon>
        <taxon>Nepenthes</taxon>
    </lineage>
</organism>
<evidence type="ECO:0000259" key="6">
    <source>
        <dbReference type="Pfam" id="PF12315"/>
    </source>
</evidence>
<dbReference type="EMBL" id="BSYO01000004">
    <property type="protein sequence ID" value="GMH03965.1"/>
    <property type="molecule type" value="Genomic_DNA"/>
</dbReference>
<dbReference type="PANTHER" id="PTHR24209">
    <property type="entry name" value="PROTEIN DA1-RELATED 2"/>
    <property type="match status" value="1"/>
</dbReference>
<evidence type="ECO:0000256" key="4">
    <source>
        <dbReference type="ARBA" id="ARBA00023136"/>
    </source>
</evidence>
<dbReference type="PANTHER" id="PTHR24209:SF37">
    <property type="entry name" value="LIM ZINC-BINDING DOMAIN-CONTAINING PROTEIN"/>
    <property type="match status" value="1"/>
</dbReference>
<gene>
    <name evidence="7" type="ORF">Nepgr_005804</name>
</gene>
<reference evidence="7" key="1">
    <citation type="submission" date="2023-05" db="EMBL/GenBank/DDBJ databases">
        <title>Nepenthes gracilis genome sequencing.</title>
        <authorList>
            <person name="Fukushima K."/>
        </authorList>
    </citation>
    <scope>NUCLEOTIDE SEQUENCE</scope>
    <source>
        <strain evidence="7">SING2019-196</strain>
    </source>
</reference>
<keyword evidence="2 5" id="KW-0812">Transmembrane</keyword>
<comment type="caution">
    <text evidence="7">The sequence shown here is derived from an EMBL/GenBank/DDBJ whole genome shotgun (WGS) entry which is preliminary data.</text>
</comment>
<evidence type="ECO:0000256" key="3">
    <source>
        <dbReference type="ARBA" id="ARBA00022989"/>
    </source>
</evidence>
<dbReference type="InterPro" id="IPR022087">
    <property type="entry name" value="DA1-like_dom"/>
</dbReference>
<proteinExistence type="predicted"/>
<comment type="subcellular location">
    <subcellularLocation>
        <location evidence="1">Membrane</location>
    </subcellularLocation>
</comment>
<dbReference type="SUPFAM" id="SSF103473">
    <property type="entry name" value="MFS general substrate transporter"/>
    <property type="match status" value="1"/>
</dbReference>
<evidence type="ECO:0000313" key="8">
    <source>
        <dbReference type="Proteomes" id="UP001279734"/>
    </source>
</evidence>